<comment type="caution">
    <text evidence="1">The sequence shown here is derived from an EMBL/GenBank/DDBJ whole genome shotgun (WGS) entry which is preliminary data.</text>
</comment>
<name>A0A077NS70_XENBV</name>
<protein>
    <submittedName>
        <fullName evidence="1">Uncharacterized protein</fullName>
    </submittedName>
</protein>
<sequence>MLCSQASEQLNALRESITLKFKKVVNNFFHCESSVSLWDAVKVTPHIP</sequence>
<reference evidence="1" key="1">
    <citation type="submission" date="2013-07" db="EMBL/GenBank/DDBJ databases">
        <title>Sub-species coevolution in mutualistic symbiosis.</title>
        <authorList>
            <person name="Murfin K."/>
            <person name="Klassen J."/>
            <person name="Lee M."/>
            <person name="Forst S."/>
            <person name="Stock P."/>
            <person name="Goodrich-Blair H."/>
        </authorList>
    </citation>
    <scope>NUCLEOTIDE SEQUENCE [LARGE SCALE GENOMIC DNA]</scope>
    <source>
        <strain evidence="1">Feltiae Moldova</strain>
    </source>
</reference>
<organism evidence="1">
    <name type="scientific">Xenorhabdus bovienii str. feltiae Moldova</name>
    <dbReference type="NCBI Taxonomy" id="1398200"/>
    <lineage>
        <taxon>Bacteria</taxon>
        <taxon>Pseudomonadati</taxon>
        <taxon>Pseudomonadota</taxon>
        <taxon>Gammaproteobacteria</taxon>
        <taxon>Enterobacterales</taxon>
        <taxon>Morganellaceae</taxon>
        <taxon>Xenorhabdus</taxon>
    </lineage>
</organism>
<gene>
    <name evidence="1" type="ORF">XBFM1_2080002</name>
</gene>
<evidence type="ECO:0000313" key="1">
    <source>
        <dbReference type="EMBL" id="CDH01353.1"/>
    </source>
</evidence>
<accession>A0A077NS70</accession>
<dbReference type="Proteomes" id="UP000028487">
    <property type="component" value="Unassembled WGS sequence"/>
</dbReference>
<dbReference type="EMBL" id="CBSV010000122">
    <property type="protein sequence ID" value="CDH01353.1"/>
    <property type="molecule type" value="Genomic_DNA"/>
</dbReference>
<dbReference type="HOGENOM" id="CLU_3159444_0_0_6"/>
<dbReference type="AlphaFoldDB" id="A0A077NS70"/>
<proteinExistence type="predicted"/>